<accession>A0ABD3WTW9</accession>
<dbReference type="EMBL" id="JBJQND010000005">
    <property type="protein sequence ID" value="KAL3876088.1"/>
    <property type="molecule type" value="Genomic_DNA"/>
</dbReference>
<protein>
    <recommendedName>
        <fullName evidence="3">DUF4332 domain-containing protein</fullName>
    </recommendedName>
</protein>
<gene>
    <name evidence="1" type="ORF">ACJMK2_033969</name>
</gene>
<sequence length="245" mass="28003">MAGKKSVVELELEGFVTNIQQNLWLAVNDKYEEALNIRSQKLKTDKKKGLLDLDKWYQSELPEIIQARSEKYITKDELCKLMKWKLTRGKFRPRLTELVQTNTDSEVEEASKKSFKKLPNLDKAINDLTVLKAIGPATASAVLAAGAPEHAAFMADESMMALPGLQPISYNLKFYLMYMDQVKAIVRKLNEQGDGYFKWTPHKVEITLWTYQIGKTLDDSIFKGIGSMKRPNDEENVLIKKKAKR</sequence>
<reference evidence="1 2" key="1">
    <citation type="submission" date="2024-11" db="EMBL/GenBank/DDBJ databases">
        <title>Chromosome-level genome assembly of the freshwater bivalve Anodonta woodiana.</title>
        <authorList>
            <person name="Chen X."/>
        </authorList>
    </citation>
    <scope>NUCLEOTIDE SEQUENCE [LARGE SCALE GENOMIC DNA]</scope>
    <source>
        <strain evidence="1">MN2024</strain>
        <tissue evidence="1">Gills</tissue>
    </source>
</reference>
<organism evidence="1 2">
    <name type="scientific">Sinanodonta woodiana</name>
    <name type="common">Chinese pond mussel</name>
    <name type="synonym">Anodonta woodiana</name>
    <dbReference type="NCBI Taxonomy" id="1069815"/>
    <lineage>
        <taxon>Eukaryota</taxon>
        <taxon>Metazoa</taxon>
        <taxon>Spiralia</taxon>
        <taxon>Lophotrochozoa</taxon>
        <taxon>Mollusca</taxon>
        <taxon>Bivalvia</taxon>
        <taxon>Autobranchia</taxon>
        <taxon>Heteroconchia</taxon>
        <taxon>Palaeoheterodonta</taxon>
        <taxon>Unionida</taxon>
        <taxon>Unionoidea</taxon>
        <taxon>Unionidae</taxon>
        <taxon>Unioninae</taxon>
        <taxon>Sinanodonta</taxon>
    </lineage>
</organism>
<evidence type="ECO:0008006" key="3">
    <source>
        <dbReference type="Google" id="ProtNLM"/>
    </source>
</evidence>
<dbReference type="Proteomes" id="UP001634394">
    <property type="component" value="Unassembled WGS sequence"/>
</dbReference>
<proteinExistence type="predicted"/>
<dbReference type="AlphaFoldDB" id="A0ABD3WTW9"/>
<dbReference type="PANTHER" id="PTHR21521:SF0">
    <property type="entry name" value="AMUN, ISOFORM A"/>
    <property type="match status" value="1"/>
</dbReference>
<keyword evidence="2" id="KW-1185">Reference proteome</keyword>
<comment type="caution">
    <text evidence="1">The sequence shown here is derived from an EMBL/GenBank/DDBJ whole genome shotgun (WGS) entry which is preliminary data.</text>
</comment>
<name>A0ABD3WTW9_SINWO</name>
<evidence type="ECO:0000313" key="2">
    <source>
        <dbReference type="Proteomes" id="UP001634394"/>
    </source>
</evidence>
<evidence type="ECO:0000313" key="1">
    <source>
        <dbReference type="EMBL" id="KAL3876088.1"/>
    </source>
</evidence>
<dbReference type="PANTHER" id="PTHR21521">
    <property type="entry name" value="AMUN, ISOFORM A"/>
    <property type="match status" value="1"/>
</dbReference>